<dbReference type="CDD" id="cd03219">
    <property type="entry name" value="ABC_Mj1267_LivG_branched"/>
    <property type="match status" value="1"/>
</dbReference>
<evidence type="ECO:0000256" key="1">
    <source>
        <dbReference type="ARBA" id="ARBA00004651"/>
    </source>
</evidence>
<dbReference type="InterPro" id="IPR001851">
    <property type="entry name" value="ABC_transp_permease"/>
</dbReference>
<dbReference type="InterPro" id="IPR003439">
    <property type="entry name" value="ABC_transporter-like_ATP-bd"/>
</dbReference>
<dbReference type="InterPro" id="IPR051120">
    <property type="entry name" value="ABC_AA/LPS_Transport"/>
</dbReference>
<keyword evidence="8 9" id="KW-0472">Membrane</keyword>
<protein>
    <submittedName>
        <fullName evidence="11">Branched-chain amino acid ABC transporter ATP-binding protein/permease</fullName>
    </submittedName>
</protein>
<evidence type="ECO:0000256" key="9">
    <source>
        <dbReference type="SAM" id="Phobius"/>
    </source>
</evidence>
<dbReference type="EMBL" id="JAVKPH010000034">
    <property type="protein sequence ID" value="MDR5654805.1"/>
    <property type="molecule type" value="Genomic_DNA"/>
</dbReference>
<dbReference type="PROSITE" id="PS50893">
    <property type="entry name" value="ABC_TRANSPORTER_2"/>
    <property type="match status" value="1"/>
</dbReference>
<evidence type="ECO:0000256" key="3">
    <source>
        <dbReference type="ARBA" id="ARBA00022475"/>
    </source>
</evidence>
<keyword evidence="6 11" id="KW-0067">ATP-binding</keyword>
<keyword evidence="4 9" id="KW-0812">Transmembrane</keyword>
<keyword evidence="3" id="KW-1003">Cell membrane</keyword>
<evidence type="ECO:0000256" key="5">
    <source>
        <dbReference type="ARBA" id="ARBA00022741"/>
    </source>
</evidence>
<dbReference type="Pfam" id="PF02653">
    <property type="entry name" value="BPD_transp_2"/>
    <property type="match status" value="1"/>
</dbReference>
<keyword evidence="7 9" id="KW-1133">Transmembrane helix</keyword>
<feature type="transmembrane region" description="Helical" evidence="9">
    <location>
        <begin position="255"/>
        <end position="278"/>
    </location>
</feature>
<keyword evidence="2" id="KW-0813">Transport</keyword>
<evidence type="ECO:0000256" key="8">
    <source>
        <dbReference type="ARBA" id="ARBA00023136"/>
    </source>
</evidence>
<feature type="transmembrane region" description="Helical" evidence="9">
    <location>
        <begin position="18"/>
        <end position="40"/>
    </location>
</feature>
<feature type="transmembrane region" description="Helical" evidence="9">
    <location>
        <begin position="47"/>
        <end position="73"/>
    </location>
</feature>
<dbReference type="InterPro" id="IPR032823">
    <property type="entry name" value="BCA_ABC_TP_C"/>
</dbReference>
<gene>
    <name evidence="11" type="ORF">RGD00_19515</name>
</gene>
<dbReference type="Proteomes" id="UP001247754">
    <property type="component" value="Unassembled WGS sequence"/>
</dbReference>
<feature type="transmembrane region" description="Helical" evidence="9">
    <location>
        <begin position="93"/>
        <end position="115"/>
    </location>
</feature>
<dbReference type="PANTHER" id="PTHR45772:SF2">
    <property type="entry name" value="ABC TRANSPORTER ATP-BINDING PROTEIN"/>
    <property type="match status" value="1"/>
</dbReference>
<reference evidence="11 12" key="1">
    <citation type="submission" date="2023-09" db="EMBL/GenBank/DDBJ databases">
        <title>Xinfangfangia sedmenti sp. nov., isolated the sedment.</title>
        <authorList>
            <person name="Xu L."/>
        </authorList>
    </citation>
    <scope>NUCLEOTIDE SEQUENCE [LARGE SCALE GENOMIC DNA]</scope>
    <source>
        <strain evidence="11 12">LG-4</strain>
    </source>
</reference>
<feature type="transmembrane region" description="Helical" evidence="9">
    <location>
        <begin position="290"/>
        <end position="310"/>
    </location>
</feature>
<comment type="subcellular location">
    <subcellularLocation>
        <location evidence="1">Cell membrane</location>
        <topology evidence="1">Multi-pass membrane protein</topology>
    </subcellularLocation>
</comment>
<dbReference type="GO" id="GO:0005524">
    <property type="term" value="F:ATP binding"/>
    <property type="evidence" value="ECO:0007669"/>
    <property type="project" value="UniProtKB-KW"/>
</dbReference>
<comment type="caution">
    <text evidence="11">The sequence shown here is derived from an EMBL/GenBank/DDBJ whole genome shotgun (WGS) entry which is preliminary data.</text>
</comment>
<dbReference type="PANTHER" id="PTHR45772">
    <property type="entry name" value="CONSERVED COMPONENT OF ABC TRANSPORTER FOR NATURAL AMINO ACIDS-RELATED"/>
    <property type="match status" value="1"/>
</dbReference>
<dbReference type="RefSeq" id="WP_310458950.1">
    <property type="nucleotide sequence ID" value="NZ_JAVKPH010000034.1"/>
</dbReference>
<evidence type="ECO:0000256" key="4">
    <source>
        <dbReference type="ARBA" id="ARBA00022692"/>
    </source>
</evidence>
<proteinExistence type="predicted"/>
<evidence type="ECO:0000256" key="2">
    <source>
        <dbReference type="ARBA" id="ARBA00022448"/>
    </source>
</evidence>
<evidence type="ECO:0000259" key="10">
    <source>
        <dbReference type="PROSITE" id="PS50893"/>
    </source>
</evidence>
<evidence type="ECO:0000256" key="7">
    <source>
        <dbReference type="ARBA" id="ARBA00022989"/>
    </source>
</evidence>
<feature type="transmembrane region" description="Helical" evidence="9">
    <location>
        <begin position="169"/>
        <end position="187"/>
    </location>
</feature>
<name>A0ABU1FD60_9RHOB</name>
<dbReference type="SMART" id="SM00382">
    <property type="entry name" value="AAA"/>
    <property type="match status" value="1"/>
</dbReference>
<accession>A0ABU1FD60</accession>
<feature type="transmembrane region" description="Helical" evidence="9">
    <location>
        <begin position="127"/>
        <end position="149"/>
    </location>
</feature>
<feature type="transmembrane region" description="Helical" evidence="9">
    <location>
        <begin position="217"/>
        <end position="235"/>
    </location>
</feature>
<dbReference type="Pfam" id="PF00005">
    <property type="entry name" value="ABC_tran"/>
    <property type="match status" value="1"/>
</dbReference>
<evidence type="ECO:0000313" key="12">
    <source>
        <dbReference type="Proteomes" id="UP001247754"/>
    </source>
</evidence>
<dbReference type="Gene3D" id="3.40.50.300">
    <property type="entry name" value="P-loop containing nucleotide triphosphate hydrolases"/>
    <property type="match status" value="1"/>
</dbReference>
<feature type="domain" description="ABC transporter" evidence="10">
    <location>
        <begin position="356"/>
        <end position="601"/>
    </location>
</feature>
<dbReference type="SUPFAM" id="SSF52540">
    <property type="entry name" value="P-loop containing nucleoside triphosphate hydrolases"/>
    <property type="match status" value="1"/>
</dbReference>
<organism evidence="11 12">
    <name type="scientific">Ruixingdingia sedimenti</name>
    <dbReference type="NCBI Taxonomy" id="3073604"/>
    <lineage>
        <taxon>Bacteria</taxon>
        <taxon>Pseudomonadati</taxon>
        <taxon>Pseudomonadota</taxon>
        <taxon>Alphaproteobacteria</taxon>
        <taxon>Rhodobacterales</taxon>
        <taxon>Paracoccaceae</taxon>
        <taxon>Ruixingdingia</taxon>
    </lineage>
</organism>
<dbReference type="Pfam" id="PF12399">
    <property type="entry name" value="BCA_ABC_TP_C"/>
    <property type="match status" value="1"/>
</dbReference>
<sequence>MAHDLHANSAAGGAWKRNAAICVVAAALLAVPALLGSFAVSLFNLVGIYAITTLGLTLLTGSGGVTSFAQAAFMGVGAYTSTYFSLRLGLDPWLGLLAALALTGLCAAIMGAVTLHLGGHYLPITTLAWAVALFMVFGNLTAVGGHSGIGDIPPITVFGFALDRPHKAFYLVWGVLILTLFGAANLLSSRQGRAISALRGGAALAESLGINAFRLRLVLFLLAAELACVAGWMFAHTQSFISPTSFDLNQGMQILLMSVLGGVGNILGALAGAAAVTFGKNAIQDLVPMLGLNAGTFEIVIFGIAFILIIHKAPKGLSPVLGRFLPAAPRPPLGKGGADGLHFTRTAAPGGTEVLLQVKNLQKRYGGLVAVDDVSFEVRPATIHAIIGPNGAGKSTTFDLISGMQAPTSGTVHFNGRQITGTPARGLIARGLSRTFQHVRIRPNHSLLENVMMGAHWRMRTGFAAGILRLDRKEERAFAGIAHAALRDVGLDADPHAKAGNLALGPQRLLEIARALASDPRMVILDEPAAGLRAQEKQALAALLRRMREAGVTILLIEHDMDFVMGLADRIVVLEFGRLLATGTPDEIRSNERVQAAYLGEDV</sequence>
<evidence type="ECO:0000313" key="11">
    <source>
        <dbReference type="EMBL" id="MDR5654805.1"/>
    </source>
</evidence>
<dbReference type="CDD" id="cd06581">
    <property type="entry name" value="TM_PBP1_LivM_like"/>
    <property type="match status" value="1"/>
</dbReference>
<keyword evidence="5" id="KW-0547">Nucleotide-binding</keyword>
<dbReference type="InterPro" id="IPR043428">
    <property type="entry name" value="LivM-like"/>
</dbReference>
<evidence type="ECO:0000256" key="6">
    <source>
        <dbReference type="ARBA" id="ARBA00022840"/>
    </source>
</evidence>
<dbReference type="InterPro" id="IPR003593">
    <property type="entry name" value="AAA+_ATPase"/>
</dbReference>
<dbReference type="InterPro" id="IPR027417">
    <property type="entry name" value="P-loop_NTPase"/>
</dbReference>
<keyword evidence="12" id="KW-1185">Reference proteome</keyword>